<dbReference type="PROSITE" id="PS00287">
    <property type="entry name" value="CYSTATIN"/>
    <property type="match status" value="1"/>
</dbReference>
<dbReference type="AlphaFoldDB" id="A0A3Q3KCY4"/>
<dbReference type="InterPro" id="IPR000010">
    <property type="entry name" value="Cystatin_dom"/>
</dbReference>
<dbReference type="SUPFAM" id="SSF54403">
    <property type="entry name" value="Cystatin/monellin"/>
    <property type="match status" value="1"/>
</dbReference>
<keyword evidence="4" id="KW-0646">Protease inhibitor</keyword>
<reference evidence="10" key="1">
    <citation type="submission" date="2025-08" db="UniProtKB">
        <authorList>
            <consortium name="Ensembl"/>
        </authorList>
    </citation>
    <scope>IDENTIFICATION</scope>
</reference>
<accession>A0A3Q3KCY4</accession>
<dbReference type="GeneID" id="109960080"/>
<dbReference type="Gene3D" id="3.10.450.10">
    <property type="match status" value="1"/>
</dbReference>
<proteinExistence type="inferred from homology"/>
<dbReference type="InterPro" id="IPR001713">
    <property type="entry name" value="Prot_inh_stefin"/>
</dbReference>
<keyword evidence="6" id="KW-0391">Immunity</keyword>
<name>A0A3Q3KCY4_MONAL</name>
<reference evidence="10" key="2">
    <citation type="submission" date="2025-09" db="UniProtKB">
        <authorList>
            <consortium name="Ensembl"/>
        </authorList>
    </citation>
    <scope>IDENTIFICATION</scope>
</reference>
<evidence type="ECO:0000256" key="7">
    <source>
        <dbReference type="ARBA" id="ARBA00040677"/>
    </source>
</evidence>
<dbReference type="OrthoDB" id="2429551at2759"/>
<dbReference type="Pfam" id="PF00031">
    <property type="entry name" value="Cystatin"/>
    <property type="match status" value="1"/>
</dbReference>
<evidence type="ECO:0000256" key="6">
    <source>
        <dbReference type="ARBA" id="ARBA00022859"/>
    </source>
</evidence>
<dbReference type="KEGG" id="malb:109960080"/>
<evidence type="ECO:0000256" key="1">
    <source>
        <dbReference type="ARBA" id="ARBA00004496"/>
    </source>
</evidence>
<comment type="similarity">
    <text evidence="2">Belongs to the cystatin family.</text>
</comment>
<dbReference type="Ensembl" id="ENSMALT00000031776.1">
    <property type="protein sequence ID" value="ENSMALP00000031230.1"/>
    <property type="gene ID" value="ENSMALG00000021562.1"/>
</dbReference>
<keyword evidence="11" id="KW-1185">Reference proteome</keyword>
<dbReference type="FunFam" id="3.10.450.10:FF:000001">
    <property type="entry name" value="Cystatin-A"/>
    <property type="match status" value="1"/>
</dbReference>
<comment type="subcellular location">
    <subcellularLocation>
        <location evidence="1">Cytoplasm</location>
    </subcellularLocation>
</comment>
<evidence type="ECO:0000256" key="5">
    <source>
        <dbReference type="ARBA" id="ARBA00022704"/>
    </source>
</evidence>
<dbReference type="InterPro" id="IPR046350">
    <property type="entry name" value="Cystatin_sf"/>
</dbReference>
<dbReference type="PANTHER" id="PTHR11414">
    <property type="entry name" value="CYSTATIN FAMILY MEMBER"/>
    <property type="match status" value="1"/>
</dbReference>
<evidence type="ECO:0000313" key="10">
    <source>
        <dbReference type="Ensembl" id="ENSMALP00000031230.1"/>
    </source>
</evidence>
<dbReference type="CDD" id="cd00042">
    <property type="entry name" value="CY"/>
    <property type="match status" value="1"/>
</dbReference>
<keyword evidence="5" id="KW-0789">Thiol protease inhibitor</keyword>
<evidence type="ECO:0000256" key="2">
    <source>
        <dbReference type="ARBA" id="ARBA00009403"/>
    </source>
</evidence>
<evidence type="ECO:0000256" key="8">
    <source>
        <dbReference type="ARBA" id="ARBA00041437"/>
    </source>
</evidence>
<dbReference type="PANTHER" id="PTHR11414:SF21">
    <property type="entry name" value="CYSTATIN 14A, TANDEM DUPLICATE 1-RELATED"/>
    <property type="match status" value="1"/>
</dbReference>
<dbReference type="GO" id="GO:0004869">
    <property type="term" value="F:cysteine-type endopeptidase inhibitor activity"/>
    <property type="evidence" value="ECO:0007669"/>
    <property type="project" value="UniProtKB-KW"/>
</dbReference>
<dbReference type="PRINTS" id="PR00295">
    <property type="entry name" value="STEFINA"/>
</dbReference>
<dbReference type="SMART" id="SM00043">
    <property type="entry name" value="CY"/>
    <property type="match status" value="1"/>
</dbReference>
<protein>
    <recommendedName>
        <fullName evidence="7">Cystatin-B</fullName>
    </recommendedName>
    <alternativeName>
        <fullName evidence="8">Stefin-B</fullName>
    </alternativeName>
</protein>
<evidence type="ECO:0000259" key="9">
    <source>
        <dbReference type="SMART" id="SM00043"/>
    </source>
</evidence>
<sequence>MSGMCGGLSASKPADEEIQKLCDSVKSLAEAKSGKNYGVFNAISYTSQIVAGTNYFVKVNIGGDGYIHLRIYKKLPCYGGDLELTAIQEPKTLHDPIVYF</sequence>
<dbReference type="GO" id="GO:0071220">
    <property type="term" value="P:cellular response to bacterial lipoprotein"/>
    <property type="evidence" value="ECO:0007669"/>
    <property type="project" value="UniProtKB-ARBA"/>
</dbReference>
<dbReference type="InterPro" id="IPR018073">
    <property type="entry name" value="Prot_inh_cystat_CS"/>
</dbReference>
<keyword evidence="3" id="KW-0963">Cytoplasm</keyword>
<dbReference type="RefSeq" id="XP_020455589.1">
    <property type="nucleotide sequence ID" value="XM_020599933.1"/>
</dbReference>
<feature type="domain" description="Cystatin" evidence="9">
    <location>
        <begin position="3"/>
        <end position="95"/>
    </location>
</feature>
<evidence type="ECO:0000256" key="3">
    <source>
        <dbReference type="ARBA" id="ARBA00022490"/>
    </source>
</evidence>
<evidence type="ECO:0000256" key="4">
    <source>
        <dbReference type="ARBA" id="ARBA00022690"/>
    </source>
</evidence>
<dbReference type="GO" id="GO:0002376">
    <property type="term" value="P:immune system process"/>
    <property type="evidence" value="ECO:0007669"/>
    <property type="project" value="UniProtKB-KW"/>
</dbReference>
<organism evidence="10 11">
    <name type="scientific">Monopterus albus</name>
    <name type="common">Swamp eel</name>
    <dbReference type="NCBI Taxonomy" id="43700"/>
    <lineage>
        <taxon>Eukaryota</taxon>
        <taxon>Metazoa</taxon>
        <taxon>Chordata</taxon>
        <taxon>Craniata</taxon>
        <taxon>Vertebrata</taxon>
        <taxon>Euteleostomi</taxon>
        <taxon>Actinopterygii</taxon>
        <taxon>Neopterygii</taxon>
        <taxon>Teleostei</taxon>
        <taxon>Neoteleostei</taxon>
        <taxon>Acanthomorphata</taxon>
        <taxon>Anabantaria</taxon>
        <taxon>Synbranchiformes</taxon>
        <taxon>Synbranchidae</taxon>
        <taxon>Monopterus</taxon>
    </lineage>
</organism>
<dbReference type="Proteomes" id="UP000261600">
    <property type="component" value="Unplaced"/>
</dbReference>
<dbReference type="STRING" id="43700.ENSMALP00000031230"/>
<dbReference type="GO" id="GO:0005829">
    <property type="term" value="C:cytosol"/>
    <property type="evidence" value="ECO:0007669"/>
    <property type="project" value="TreeGrafter"/>
</dbReference>
<evidence type="ECO:0000313" key="11">
    <source>
        <dbReference type="Proteomes" id="UP000261600"/>
    </source>
</evidence>